<dbReference type="EMBL" id="CP003346">
    <property type="protein sequence ID" value="AGA79040.1"/>
    <property type="molecule type" value="Genomic_DNA"/>
</dbReference>
<dbReference type="STRING" id="926556.Echvi_2801"/>
<keyword evidence="2" id="KW-1185">Reference proteome</keyword>
<accession>L0G2I5</accession>
<evidence type="ECO:0000313" key="1">
    <source>
        <dbReference type="EMBL" id="AGA79040.1"/>
    </source>
</evidence>
<dbReference type="HOGENOM" id="CLU_3135027_0_0_10"/>
<dbReference type="AlphaFoldDB" id="L0G2I5"/>
<name>L0G2I5_ECHVK</name>
<gene>
    <name evidence="1" type="ordered locus">Echvi_2801</name>
</gene>
<organism evidence="1 2">
    <name type="scientific">Echinicola vietnamensis (strain DSM 17526 / LMG 23754 / KMM 6221)</name>
    <dbReference type="NCBI Taxonomy" id="926556"/>
    <lineage>
        <taxon>Bacteria</taxon>
        <taxon>Pseudomonadati</taxon>
        <taxon>Bacteroidota</taxon>
        <taxon>Cytophagia</taxon>
        <taxon>Cytophagales</taxon>
        <taxon>Cyclobacteriaceae</taxon>
        <taxon>Echinicola</taxon>
    </lineage>
</organism>
<protein>
    <submittedName>
        <fullName evidence="1">Uncharacterized protein</fullName>
    </submittedName>
</protein>
<sequence>MLRHWKSVFKSFISSLHDLKVYNAHAFNYKEDFLTKLEFIQSIDKMPFF</sequence>
<dbReference type="Proteomes" id="UP000010796">
    <property type="component" value="Chromosome"/>
</dbReference>
<dbReference type="KEGG" id="evi:Echvi_2801"/>
<proteinExistence type="predicted"/>
<evidence type="ECO:0000313" key="2">
    <source>
        <dbReference type="Proteomes" id="UP000010796"/>
    </source>
</evidence>
<reference evidence="2" key="1">
    <citation type="submission" date="2012-02" db="EMBL/GenBank/DDBJ databases">
        <title>The complete genome of Echinicola vietnamensis DSM 17526.</title>
        <authorList>
            <person name="Lucas S."/>
            <person name="Copeland A."/>
            <person name="Lapidus A."/>
            <person name="Glavina del Rio T."/>
            <person name="Dalin E."/>
            <person name="Tice H."/>
            <person name="Bruce D."/>
            <person name="Goodwin L."/>
            <person name="Pitluck S."/>
            <person name="Peters L."/>
            <person name="Ovchinnikova G."/>
            <person name="Teshima H."/>
            <person name="Kyrpides N."/>
            <person name="Mavromatis K."/>
            <person name="Ivanova N."/>
            <person name="Brettin T."/>
            <person name="Detter J.C."/>
            <person name="Han C."/>
            <person name="Larimer F."/>
            <person name="Land M."/>
            <person name="Hauser L."/>
            <person name="Markowitz V."/>
            <person name="Cheng J.-F."/>
            <person name="Hugenholtz P."/>
            <person name="Woyke T."/>
            <person name="Wu D."/>
            <person name="Brambilla E."/>
            <person name="Klenk H.-P."/>
            <person name="Eisen J.A."/>
        </authorList>
    </citation>
    <scope>NUCLEOTIDE SEQUENCE [LARGE SCALE GENOMIC DNA]</scope>
    <source>
        <strain evidence="2">DSM 17526 / LMG 23754 / KMM 6221</strain>
    </source>
</reference>